<dbReference type="RefSeq" id="WP_380097854.1">
    <property type="nucleotide sequence ID" value="NZ_JBHRYD010000013.1"/>
</dbReference>
<dbReference type="Proteomes" id="UP001595613">
    <property type="component" value="Unassembled WGS sequence"/>
</dbReference>
<evidence type="ECO:0008006" key="3">
    <source>
        <dbReference type="Google" id="ProtNLM"/>
    </source>
</evidence>
<organism evidence="1 2">
    <name type="scientific">Devosia honganensis</name>
    <dbReference type="NCBI Taxonomy" id="1610527"/>
    <lineage>
        <taxon>Bacteria</taxon>
        <taxon>Pseudomonadati</taxon>
        <taxon>Pseudomonadota</taxon>
        <taxon>Alphaproteobacteria</taxon>
        <taxon>Hyphomicrobiales</taxon>
        <taxon>Devosiaceae</taxon>
        <taxon>Devosia</taxon>
    </lineage>
</organism>
<gene>
    <name evidence="1" type="ORF">ACFOOL_14085</name>
</gene>
<reference evidence="2" key="1">
    <citation type="journal article" date="2019" name="Int. J. Syst. Evol. Microbiol.">
        <title>The Global Catalogue of Microorganisms (GCM) 10K type strain sequencing project: providing services to taxonomists for standard genome sequencing and annotation.</title>
        <authorList>
            <consortium name="The Broad Institute Genomics Platform"/>
            <consortium name="The Broad Institute Genome Sequencing Center for Infectious Disease"/>
            <person name="Wu L."/>
            <person name="Ma J."/>
        </authorList>
    </citation>
    <scope>NUCLEOTIDE SEQUENCE [LARGE SCALE GENOMIC DNA]</scope>
    <source>
        <strain evidence="2">KCTC 42281</strain>
    </source>
</reference>
<dbReference type="EMBL" id="JBHRYD010000013">
    <property type="protein sequence ID" value="MFC3705884.1"/>
    <property type="molecule type" value="Genomic_DNA"/>
</dbReference>
<name>A0ABV7X421_9HYPH</name>
<protein>
    <recommendedName>
        <fullName evidence="3">PilZ domain-containing protein</fullName>
    </recommendedName>
</protein>
<sequence>MSEVLDRPTIALHGITTVAGRYVIGPQPALAGINLFACRLRTIGSDNLRVTAPVIPEFGEAVSFNFSRFGELGGRVRRQYQDGFEIDIDQTAARRDRLNDAITSFSERLWTAAADRRKVERSLPSNPRTVIGRPDNWHQPCLIIDYSAEGVAVSGAFQPVVGEVVTVGQVTGEVVRVFDIGFAVRFFERQDPDLVEGLLEAATDWHAAIHHAGAPGPDEAMPHMH</sequence>
<comment type="caution">
    <text evidence="1">The sequence shown here is derived from an EMBL/GenBank/DDBJ whole genome shotgun (WGS) entry which is preliminary data.</text>
</comment>
<keyword evidence="2" id="KW-1185">Reference proteome</keyword>
<accession>A0ABV7X421</accession>
<proteinExistence type="predicted"/>
<evidence type="ECO:0000313" key="1">
    <source>
        <dbReference type="EMBL" id="MFC3705884.1"/>
    </source>
</evidence>
<evidence type="ECO:0000313" key="2">
    <source>
        <dbReference type="Proteomes" id="UP001595613"/>
    </source>
</evidence>